<dbReference type="Proteomes" id="UP001529510">
    <property type="component" value="Unassembled WGS sequence"/>
</dbReference>
<dbReference type="AlphaFoldDB" id="A0ABD0N0A1"/>
<dbReference type="EMBL" id="JAMKFB020000025">
    <property type="protein sequence ID" value="KAL0155612.1"/>
    <property type="molecule type" value="Genomic_DNA"/>
</dbReference>
<keyword evidence="3" id="KW-1185">Reference proteome</keyword>
<protein>
    <submittedName>
        <fullName evidence="2">Uncharacterized protein</fullName>
    </submittedName>
</protein>
<evidence type="ECO:0000313" key="3">
    <source>
        <dbReference type="Proteomes" id="UP001529510"/>
    </source>
</evidence>
<keyword evidence="1" id="KW-1133">Transmembrane helix</keyword>
<feature type="transmembrane region" description="Helical" evidence="1">
    <location>
        <begin position="79"/>
        <end position="100"/>
    </location>
</feature>
<accession>A0ABD0N0A1</accession>
<evidence type="ECO:0000256" key="1">
    <source>
        <dbReference type="SAM" id="Phobius"/>
    </source>
</evidence>
<comment type="caution">
    <text evidence="2">The sequence shown here is derived from an EMBL/GenBank/DDBJ whole genome shotgun (WGS) entry which is preliminary data.</text>
</comment>
<keyword evidence="1" id="KW-0812">Transmembrane</keyword>
<proteinExistence type="predicted"/>
<name>A0ABD0N0A1_CIRMR</name>
<organism evidence="2 3">
    <name type="scientific">Cirrhinus mrigala</name>
    <name type="common">Mrigala</name>
    <dbReference type="NCBI Taxonomy" id="683832"/>
    <lineage>
        <taxon>Eukaryota</taxon>
        <taxon>Metazoa</taxon>
        <taxon>Chordata</taxon>
        <taxon>Craniata</taxon>
        <taxon>Vertebrata</taxon>
        <taxon>Euteleostomi</taxon>
        <taxon>Actinopterygii</taxon>
        <taxon>Neopterygii</taxon>
        <taxon>Teleostei</taxon>
        <taxon>Ostariophysi</taxon>
        <taxon>Cypriniformes</taxon>
        <taxon>Cyprinidae</taxon>
        <taxon>Labeoninae</taxon>
        <taxon>Labeonini</taxon>
        <taxon>Cirrhinus</taxon>
    </lineage>
</organism>
<reference evidence="2 3" key="1">
    <citation type="submission" date="2024-05" db="EMBL/GenBank/DDBJ databases">
        <title>Genome sequencing and assembly of Indian major carp, Cirrhinus mrigala (Hamilton, 1822).</title>
        <authorList>
            <person name="Mohindra V."/>
            <person name="Chowdhury L.M."/>
            <person name="Lal K."/>
            <person name="Jena J.K."/>
        </authorList>
    </citation>
    <scope>NUCLEOTIDE SEQUENCE [LARGE SCALE GENOMIC DNA]</scope>
    <source>
        <strain evidence="2">CM1030</strain>
        <tissue evidence="2">Blood</tissue>
    </source>
</reference>
<feature type="non-terminal residue" evidence="2">
    <location>
        <position position="1"/>
    </location>
</feature>
<feature type="non-terminal residue" evidence="2">
    <location>
        <position position="175"/>
    </location>
</feature>
<sequence length="175" mass="19803">AVTSFTSPSPIYPLWLLLLSLPCSPNKKGIMDFIKRSLNATDTIFSTRETFAAGYVMDSWAKWRVMCMAPLSLEDIEDIYLFVTLITGFLLMGFGGALLYRRLVKAVCAAQNPTVMDRKLENIMEKLAAMQRALDLETSANLLFWPRPLLETNNFPRRTRLSRCSESSSPFQGHL</sequence>
<evidence type="ECO:0000313" key="2">
    <source>
        <dbReference type="EMBL" id="KAL0155612.1"/>
    </source>
</evidence>
<gene>
    <name evidence="2" type="ORF">M9458_049875</name>
</gene>
<keyword evidence="1" id="KW-0472">Membrane</keyword>